<dbReference type="Proteomes" id="UP000018922">
    <property type="component" value="Chromosome I"/>
</dbReference>
<dbReference type="STRING" id="1430440.MGMSRv2__2956"/>
<dbReference type="EMBL" id="HG794546">
    <property type="protein sequence ID" value="CDL00171.1"/>
    <property type="molecule type" value="Genomic_DNA"/>
</dbReference>
<proteinExistence type="predicted"/>
<accession>V6F768</accession>
<evidence type="ECO:0000313" key="3">
    <source>
        <dbReference type="Proteomes" id="UP000018922"/>
    </source>
</evidence>
<reference evidence="2 3" key="1">
    <citation type="journal article" date="2014" name="Genome Announc.">
        <title>Complete genome sequence of Magnetospirillum gryphiswaldense MSR-1.</title>
        <authorList>
            <person name="Wang X."/>
            <person name="Wang Q."/>
            <person name="Zhang W."/>
            <person name="Wang Y."/>
            <person name="Li L."/>
            <person name="Wen T."/>
            <person name="Zhang T."/>
            <person name="Zhang Y."/>
            <person name="Xu J."/>
            <person name="Hu J."/>
            <person name="Li S."/>
            <person name="Liu L."/>
            <person name="Liu J."/>
            <person name="Jiang W."/>
            <person name="Tian J."/>
            <person name="Li Y."/>
            <person name="Schuler D."/>
            <person name="Wang L."/>
            <person name="Li J."/>
        </authorList>
    </citation>
    <scope>NUCLEOTIDE SEQUENCE [LARGE SCALE GENOMIC DNA]</scope>
    <source>
        <strain evidence="3">DSM 6361 / JCM 21280 / NBRC 15271 / MSR-1</strain>
    </source>
</reference>
<feature type="chain" id="PRO_5004745502" description="Secreted protein" evidence="1">
    <location>
        <begin position="20"/>
        <end position="151"/>
    </location>
</feature>
<sequence length="151" mass="16418">MRLLVLMASVLALSSCVMTKEMTSKLNTEYKDRNVDDFFLKFGLPSTRHQLNSGDIAYVWDSGVTVHQMPMMTTVTTNSYGSGSAVYGNGLANGSYTGTSNTTAMTSGGGAIKTRCRVQIVTKPEGAIKDMKIIENTIGNWLPSRCDEVLF</sequence>
<evidence type="ECO:0008006" key="4">
    <source>
        <dbReference type="Google" id="ProtNLM"/>
    </source>
</evidence>
<feature type="signal peptide" evidence="1">
    <location>
        <begin position="1"/>
        <end position="19"/>
    </location>
</feature>
<name>V6F768_MAGGM</name>
<keyword evidence="1" id="KW-0732">Signal</keyword>
<gene>
    <name evidence="2" type="ordered locus">MGMSRv2__2956</name>
</gene>
<dbReference type="PROSITE" id="PS51257">
    <property type="entry name" value="PROKAR_LIPOPROTEIN"/>
    <property type="match status" value="1"/>
</dbReference>
<dbReference type="eggNOG" id="ENOG50318M4">
    <property type="taxonomic scope" value="Bacteria"/>
</dbReference>
<evidence type="ECO:0000313" key="2">
    <source>
        <dbReference type="EMBL" id="CDL00171.1"/>
    </source>
</evidence>
<dbReference type="HOGENOM" id="CLU_1729159_0_0_5"/>
<evidence type="ECO:0000256" key="1">
    <source>
        <dbReference type="SAM" id="SignalP"/>
    </source>
</evidence>
<keyword evidence="3" id="KW-1185">Reference proteome</keyword>
<dbReference type="AlphaFoldDB" id="V6F768"/>
<protein>
    <recommendedName>
        <fullName evidence="4">Secreted protein</fullName>
    </recommendedName>
</protein>
<dbReference type="KEGG" id="mgy:MGMSRv2__2956"/>
<organism evidence="2 3">
    <name type="scientific">Magnetospirillum gryphiswaldense (strain DSM 6361 / JCM 21280 / NBRC 15271 / MSR-1)</name>
    <dbReference type="NCBI Taxonomy" id="431944"/>
    <lineage>
        <taxon>Bacteria</taxon>
        <taxon>Pseudomonadati</taxon>
        <taxon>Pseudomonadota</taxon>
        <taxon>Alphaproteobacteria</taxon>
        <taxon>Rhodospirillales</taxon>
        <taxon>Rhodospirillaceae</taxon>
        <taxon>Magnetospirillum</taxon>
    </lineage>
</organism>